<comment type="caution">
    <text evidence="2">The sequence shown here is derived from an EMBL/GenBank/DDBJ whole genome shotgun (WGS) entry which is preliminary data.</text>
</comment>
<sequence>IPSLADPKHNGFKCTYASSCHFIGGIQKSIREHLRDAHSLQDQRGEKGRPAKSTSLSDLDTSLRHCRSGVSYQQLFPKSLRSENFKVQLSGSGLQPSDQIHLIDEFNARAQAIHQIEEERIDQPDAFSHQLSDTQPNEWVMRLGVTRHLKDFAGK</sequence>
<dbReference type="AlphaFoldDB" id="A0A9P9FZC7"/>
<name>A0A9P9FZC7_FUSSL</name>
<dbReference type="Proteomes" id="UP000736672">
    <property type="component" value="Unassembled WGS sequence"/>
</dbReference>
<feature type="non-terminal residue" evidence="2">
    <location>
        <position position="155"/>
    </location>
</feature>
<proteinExistence type="predicted"/>
<protein>
    <submittedName>
        <fullName evidence="2">Uncharacterized protein</fullName>
    </submittedName>
</protein>
<evidence type="ECO:0000313" key="2">
    <source>
        <dbReference type="EMBL" id="KAH7228393.1"/>
    </source>
</evidence>
<dbReference type="EMBL" id="JAGTJS010000045">
    <property type="protein sequence ID" value="KAH7228393.1"/>
    <property type="molecule type" value="Genomic_DNA"/>
</dbReference>
<evidence type="ECO:0000313" key="3">
    <source>
        <dbReference type="Proteomes" id="UP000736672"/>
    </source>
</evidence>
<reference evidence="2" key="1">
    <citation type="journal article" date="2021" name="Nat. Commun.">
        <title>Genetic determinants of endophytism in the Arabidopsis root mycobiome.</title>
        <authorList>
            <person name="Mesny F."/>
            <person name="Miyauchi S."/>
            <person name="Thiergart T."/>
            <person name="Pickel B."/>
            <person name="Atanasova L."/>
            <person name="Karlsson M."/>
            <person name="Huettel B."/>
            <person name="Barry K.W."/>
            <person name="Haridas S."/>
            <person name="Chen C."/>
            <person name="Bauer D."/>
            <person name="Andreopoulos W."/>
            <person name="Pangilinan J."/>
            <person name="LaButti K."/>
            <person name="Riley R."/>
            <person name="Lipzen A."/>
            <person name="Clum A."/>
            <person name="Drula E."/>
            <person name="Henrissat B."/>
            <person name="Kohler A."/>
            <person name="Grigoriev I.V."/>
            <person name="Martin F.M."/>
            <person name="Hacquard S."/>
        </authorList>
    </citation>
    <scope>NUCLEOTIDE SEQUENCE</scope>
    <source>
        <strain evidence="2">FSSC 5 MPI-SDFR-AT-0091</strain>
    </source>
</reference>
<feature type="compositionally biased region" description="Basic and acidic residues" evidence="1">
    <location>
        <begin position="37"/>
        <end position="49"/>
    </location>
</feature>
<evidence type="ECO:0000256" key="1">
    <source>
        <dbReference type="SAM" id="MobiDB-lite"/>
    </source>
</evidence>
<feature type="region of interest" description="Disordered" evidence="1">
    <location>
        <begin position="37"/>
        <end position="60"/>
    </location>
</feature>
<organism evidence="2 3">
    <name type="scientific">Fusarium solani</name>
    <name type="common">Filamentous fungus</name>
    <dbReference type="NCBI Taxonomy" id="169388"/>
    <lineage>
        <taxon>Eukaryota</taxon>
        <taxon>Fungi</taxon>
        <taxon>Dikarya</taxon>
        <taxon>Ascomycota</taxon>
        <taxon>Pezizomycotina</taxon>
        <taxon>Sordariomycetes</taxon>
        <taxon>Hypocreomycetidae</taxon>
        <taxon>Hypocreales</taxon>
        <taxon>Nectriaceae</taxon>
        <taxon>Fusarium</taxon>
        <taxon>Fusarium solani species complex</taxon>
    </lineage>
</organism>
<keyword evidence="3" id="KW-1185">Reference proteome</keyword>
<feature type="non-terminal residue" evidence="2">
    <location>
        <position position="1"/>
    </location>
</feature>
<accession>A0A9P9FZC7</accession>
<gene>
    <name evidence="2" type="ORF">B0J15DRAFT_374949</name>
</gene>